<evidence type="ECO:0000256" key="1">
    <source>
        <dbReference type="ARBA" id="ARBA00004430"/>
    </source>
</evidence>
<dbReference type="InterPro" id="IPR041466">
    <property type="entry name" value="Dynein_AAA5_ext"/>
</dbReference>
<evidence type="ECO:0000313" key="22">
    <source>
        <dbReference type="Proteomes" id="UP000010556"/>
    </source>
</evidence>
<dbReference type="Pfam" id="PF12775">
    <property type="entry name" value="AAA_7"/>
    <property type="match status" value="1"/>
</dbReference>
<dbReference type="Gene3D" id="1.20.140.100">
    <property type="entry name" value="Dynein heavy chain, N-terminal domain 2"/>
    <property type="match status" value="1"/>
</dbReference>
<keyword evidence="12" id="KW-0206">Cytoskeleton</keyword>
<dbReference type="InterPro" id="IPR041589">
    <property type="entry name" value="DNAH3_AAA_lid_1"/>
</dbReference>
<reference evidence="22" key="1">
    <citation type="journal article" date="2013" name="Science">
        <title>Comparative analysis of bat genomes provides insight into the evolution of flight and immunity.</title>
        <authorList>
            <person name="Zhang G."/>
            <person name="Cowled C."/>
            <person name="Shi Z."/>
            <person name="Huang Z."/>
            <person name="Bishop-Lilly K.A."/>
            <person name="Fang X."/>
            <person name="Wynne J.W."/>
            <person name="Xiong Z."/>
            <person name="Baker M.L."/>
            <person name="Zhao W."/>
            <person name="Tachedjian M."/>
            <person name="Zhu Y."/>
            <person name="Zhou P."/>
            <person name="Jiang X."/>
            <person name="Ng J."/>
            <person name="Yang L."/>
            <person name="Wu L."/>
            <person name="Xiao J."/>
            <person name="Feng Y."/>
            <person name="Chen Y."/>
            <person name="Sun X."/>
            <person name="Zhang Y."/>
            <person name="Marsh G.A."/>
            <person name="Crameri G."/>
            <person name="Broder C.C."/>
            <person name="Frey K.G."/>
            <person name="Wang L.F."/>
            <person name="Wang J."/>
        </authorList>
    </citation>
    <scope>NUCLEOTIDE SEQUENCE [LARGE SCALE GENOMIC DNA]</scope>
</reference>
<dbReference type="FunFam" id="3.40.50.300:FF:000362">
    <property type="entry name" value="Dynein, axonemal, heavy chain 6"/>
    <property type="match status" value="1"/>
</dbReference>
<dbReference type="InterPro" id="IPR004273">
    <property type="entry name" value="Dynein_heavy_D6_P-loop"/>
</dbReference>
<dbReference type="FunFam" id="3.40.50.300:FF:005585">
    <property type="entry name" value="Predicted protein"/>
    <property type="match status" value="1"/>
</dbReference>
<dbReference type="InterPro" id="IPR041228">
    <property type="entry name" value="Dynein_C"/>
</dbReference>
<organism evidence="21 22">
    <name type="scientific">Myotis davidii</name>
    <name type="common">David's myotis</name>
    <dbReference type="NCBI Taxonomy" id="225400"/>
    <lineage>
        <taxon>Eukaryota</taxon>
        <taxon>Metazoa</taxon>
        <taxon>Chordata</taxon>
        <taxon>Craniata</taxon>
        <taxon>Vertebrata</taxon>
        <taxon>Euteleostomi</taxon>
        <taxon>Mammalia</taxon>
        <taxon>Eutheria</taxon>
        <taxon>Laurasiatheria</taxon>
        <taxon>Chiroptera</taxon>
        <taxon>Yangochiroptera</taxon>
        <taxon>Vespertilionidae</taxon>
        <taxon>Myotis</taxon>
    </lineage>
</organism>
<dbReference type="FunFam" id="1.10.8.1220:FF:000001">
    <property type="entry name" value="Dynein axonemal heavy chain 5"/>
    <property type="match status" value="1"/>
</dbReference>
<evidence type="ECO:0000256" key="7">
    <source>
        <dbReference type="ARBA" id="ARBA00022840"/>
    </source>
</evidence>
<evidence type="ECO:0000256" key="10">
    <source>
        <dbReference type="ARBA" id="ARBA00023069"/>
    </source>
</evidence>
<dbReference type="InterPro" id="IPR043160">
    <property type="entry name" value="Dynein_C_barrel"/>
</dbReference>
<dbReference type="FunFam" id="1.20.1270.280:FF:000001">
    <property type="entry name" value="dynein heavy chain 7, axonemal"/>
    <property type="match status" value="1"/>
</dbReference>
<dbReference type="FunFam" id="3.10.490.20:FF:000001">
    <property type="entry name" value="dynein heavy chain 7, axonemal"/>
    <property type="match status" value="1"/>
</dbReference>
<evidence type="ECO:0000256" key="2">
    <source>
        <dbReference type="ARBA" id="ARBA00008887"/>
    </source>
</evidence>
<dbReference type="Gene3D" id="1.20.1270.280">
    <property type="match status" value="1"/>
</dbReference>
<dbReference type="Gene3D" id="1.10.472.130">
    <property type="match status" value="1"/>
</dbReference>
<dbReference type="FunFam" id="1.10.287.2620:FF:000002">
    <property type="entry name" value="Dynein heavy chain 2, axonemal"/>
    <property type="match status" value="1"/>
</dbReference>
<dbReference type="Proteomes" id="UP000010556">
    <property type="component" value="Unassembled WGS sequence"/>
</dbReference>
<dbReference type="InterPro" id="IPR003593">
    <property type="entry name" value="AAA+_ATPase"/>
</dbReference>
<comment type="subunit">
    <text evidence="3">Consists of at least two heavy chains and a number of intermediate and light chains.</text>
</comment>
<keyword evidence="13" id="KW-0966">Cell projection</keyword>
<dbReference type="Gene3D" id="1.20.920.30">
    <property type="match status" value="1"/>
</dbReference>
<keyword evidence="22" id="KW-1185">Reference proteome</keyword>
<evidence type="ECO:0000256" key="15">
    <source>
        <dbReference type="ARBA" id="ARBA00071812"/>
    </source>
</evidence>
<dbReference type="InterPro" id="IPR042228">
    <property type="entry name" value="Dynein_linker_3"/>
</dbReference>
<dbReference type="FunFam" id="1.10.8.720:FF:000001">
    <property type="entry name" value="dynein heavy chain 7, axonemal"/>
    <property type="match status" value="1"/>
</dbReference>
<dbReference type="Gene3D" id="1.20.58.1120">
    <property type="match status" value="1"/>
</dbReference>
<evidence type="ECO:0000256" key="9">
    <source>
        <dbReference type="ARBA" id="ARBA00023054"/>
    </source>
</evidence>
<proteinExistence type="inferred from homology"/>
<evidence type="ECO:0000256" key="3">
    <source>
        <dbReference type="ARBA" id="ARBA00011655"/>
    </source>
</evidence>
<evidence type="ECO:0000256" key="16">
    <source>
        <dbReference type="ARBA" id="ARBA00078559"/>
    </source>
</evidence>
<dbReference type="InterPro" id="IPR026983">
    <property type="entry name" value="DHC"/>
</dbReference>
<dbReference type="GO" id="GO:0005524">
    <property type="term" value="F:ATP binding"/>
    <property type="evidence" value="ECO:0007669"/>
    <property type="project" value="UniProtKB-KW"/>
</dbReference>
<dbReference type="InterPro" id="IPR042219">
    <property type="entry name" value="AAA_lid_11_sf"/>
</dbReference>
<dbReference type="GO" id="GO:0005874">
    <property type="term" value="C:microtubule"/>
    <property type="evidence" value="ECO:0007669"/>
    <property type="project" value="UniProtKB-KW"/>
</dbReference>
<dbReference type="Pfam" id="PF12777">
    <property type="entry name" value="MT"/>
    <property type="match status" value="1"/>
</dbReference>
<comment type="function">
    <text evidence="14">Force generating protein of respiratory cilia. Produces force towards the minus ends of microtubules. Dynein has ATPase activity; the force-producing power stroke is thought to occur on release of ADP. Involved in sperm motility; implicated in sperm flagellar assembly.</text>
</comment>
<sequence>MFPEFCWLVPPLPLNEAVRSVERLFVKVPGSGCIFAYGFAHLFIFKIPKSDSIHHMSRCQMRPELPPLPASANEEPSEVYQTVMSHSFYPPLMQRTSWTLAAPFKEQHRHRGPSDCIANNYSLRAQDLKLKDLLKVYQPVTINVPRKRVIQEFPSATKSSAEPEKKKMKSLQIDKTDHTRTKSAHKTLTSSSRKKEVMTCETPPGSRPASPEEQINMMLQKEMEIESKEAKPSKSDLERYDYYLTHGIRKDMIAPEEDEVMVRISKLIPSTLLMSPFLEPLVNTLMEEKESYYYNSLMKSIVDYILMDPEEKKRLFIESTPRLFPQRAIRAPVPWHGAYKSAKKWNEEHLHTVNPMVLILEQLWFEEFRDLRFVRTAELLAGKLPLQPQEYQDVIWKHCVEARQVLLSKWIPTCAQLFVSQKEQWIHFAPRSDYDSSRNIEEFFASIASFMSLQLRELVIKSLEDLISFFMIHKDGNDFEEPYQEMEFFIPQLIMIKLEVSEPIITFNPSFDDCWELIHNSFLEIIENSKRIPKVESFLFPELKGYNLVLGTVNPEEKLVSDYVDQAFQVFQKNQVGPHKYLNVYRRYDDLLDNTAEQSITAFLKENHEIDDFVTKINSIKKRKNEIASMHISVPLAMFCLDTMTLNYDLCERAQNLKDRLIQYQVDVNRDTNASICHQYSSIAEKVSEIPANTEELVSLIAFLKKSSDVTVFKLRRQLRDAAERLEFLMDFADLPHEDIKLNSTLFLWPDQIEDVFENSRNLLMSKRDQAEVDLFKRCLEFESKLEGYNKELEGFRKREVMSTEEMKNNVEKLNELSKNLDQALVEFELINKEEELLGKEKSTFPLLQTVMTHKVPYEQLWVTTYEFSIKSEEWMNGPLFGLNAEEIAEEVGNMWRTMYKLTKTLADIPAPRRLAENVRMKIDKFKQHIPILNISCNPGMKERHWQQISELVGCEIKPTETTCLANMLEYGFNKFIDKLEPIGATASKEYSLEKNLEKMKSEWVNMAFSFSKYRDTDMSILCAVDDIQLLLDDHVIKTQTMCGSPFIRPIEAECRKWEEKLVRVQDILDAWLKCQATWLYLEPIFSSEDITAQMPEEGRKFAIVDGYWKSLMSQAVKDPRVLMAADQPRMAEKLQEANTLLEDIQRGLNDYLEKKRLFFPRFFFLSNDELLEILSETKDPLRVQPHLKKCFEGIARLEFTDDLEIVGMISSEKETVPFKQIIYPAHAKASPSRARSLPAASRAEAETLLRPAGLARSLGGMGFHSLMTGDGREPPSRAPSARLRTGKHASCAHRAVGGLYPEGMVEKWLQQVELMMLASMREVIRLGIEAYAEVSRDQWVLQWPGQVVICVSSIFWTQEVSVALEERTLPDFLKKSNDQIAQIVQLVRGKLSSGARLTLGALTVIDVHARDVVAKLSEDKVCDLHDFQWISQLRYYWRAMDVQVQMITTEALYGYEYLGNSPRLVITPLTDRCYRRVQSSGGKPGEGLGHLQFVTFASTFQLLSVLNFALRHQVSERGMDMRPRPECVVFNCSDGLDYKAMGKFFKGLAQAGAWACFDEFNRIEVEVLSVVAQQILSIQQAIMRKLKMFIFEGTELSLNPTCAVFITMNPGYAGRAELPDNLKASPAHRCAHSAPEWLFLFQALFRTVAMMVPDYALIGEISLYSMGFLDSRSLAQKIVATYRLCSEQLSSQHHYDYGMRAVKSVLTAAGNLKLKYPEENESILLLRALLDVNLAKFLAQDVPLFQGIISDLFPGVVLPESDYQVFMEVLNENIRKMKLQPVPWFIGKIIQIYEMMLVRHGYMIVGGPMGGKTCAYKVLAAALGDLQKANQMGEFAVEYKVINPKAITMGQLYGCFDQVSHEWTDGVLANAFREQASSLSDDRKWIIFDGPVDAVWIENMNTVLDDNKKLCLMSGEIIQMSSKMSLIFEPADLEQASPATVSRCGMIYMEPHQLGWKPLKDSYMDTLPSTLTEEHKELVNDMFMWLVQPCLEFIRLQCKFVVQTSPTHLAFSMMRLYSSLLDEIRDIKEDESEGSEGLTSQQTFLWLQGLFLFALVWTVAGTINTDSRKKFDLFFRNLIMGMDDSSPRPKSVKLTKNNIFPEKGSVYDFYFLKQGSGHWYAWTEYVTKEEESIPANAKVSELIIPTVETARQTFFLKTYLDHEVPVLFVGPTGTGKSAITNNFLLHLPKNTYLPNCLNFSARTSAYQTQDIIMSKLDRRRKGLFGPPIGKKAVVFVDDLNMPAKEVYGAQPPIELLRQWLDHGHWFDKKDTNKLDIVDVLLVTAMGPPGGGRNDITGRFTRHLNVISINAFEDDILTKIFSSIANWHFGKGFDVIFLRYGKMLVQATMTIYKAAVENFLPTPSKSHYVFNLRDFSRVIQGVLLCPHSHMQEVEKLIRLWIHEVYRVFYDRLIDDEDRQVFFNLVKETTSNCFKQTMEKVLIHLSPTGKIVDDNIHSLFFGDYFKPDSDPKIYDEITDLKQLTVVMEYYLDEFNNISKAPMSLVMFRFAIEHISRICRVLKQDKGHLLLVGIGGSGRQSASKLSTFMNSYELYQIEITKSYSNLDWREDLKKVMLQAGVATKRTVFLFADTQVKDESFVEDINMLLNTGDVPNIFPADEKADLVEKMQTAARTAGEKIDVTPLSMYNFFIERVKKNLHIVLAMSPIGDAFRNRLRMFPSLINCCTIDWFQSWPTDALELVANKFLEDVELNDNVRRQVVFMCKYFQESVKELSLDYYNTLRRHNYVTPTSYLELILTFKTLLNSKRQEVDMIRNRYLTGLQKLQFAASQVAVMQVELTALQPQLIQTSEETANMMVRIEEETIEADAKKLLVQADEKEANAAASVAQGIKQCHDESEFETPDERAAGTQAWTLRETRGWAAGRLGVGPWHEQNQGNVAPRAPGEPRAVAKLMPSGPSPSSAAAVREAGPGWFFLCLYSVHIPWLTHARRCAHPFVPMCPQDECEGDLAEAMPALEAALAALDTLNPADISMVKSMQNPPGPVKLVMESICVMKGLKPERKPDPSGTGKMIEDYWGVSRKVLGDLKFLESLKTYDKDNIPPMIMKRIRERFIDHPDFQPAVIKNVSSACEGLCKWVRAMEVYDRVTKVVAPKRERLREAEGKLDIQMQKLNLKRAELKLVEDRLQALNDEFEEMNIKKMTLEENIDICSQKLVRAEKLISGLGGEKERWTEAARQLGIRYTNLTGDVLVSAGTVAYLGAFTVDYRAKCQNQWLAQCSKRVIPGSSDFSLSNTLGDPIKTRAWQIAGLPVDSFSIDNGIIVSNSRRWALMIDPQGQANKWIKNMEKVNKLSVIKFSDSNYVRTLENALQFGTPVLLENVGAELDAFIEPILLKSTFRQQGVEYMRLGENIIEYSKDFKLYITTRLRNPHYLPEVAVKVCLLNFMITPLGLQDQLLGIVAAKEKPELEEKKNKLIVESAKNKKQLKEIEDRILEILSLSEGNILEDETAINVLSSSKELSEEISEKQEIASVTETQIDQTRMGYKPVAVHSATIFFCISDLANIEPMYQYSLTWFINLYMQSLVHSKKSDELDLRIEYIIEYFTLSIYNNICRSLFEKDKLVFSLLLTIGILKEKKLINEEIWYFLLTGGVALDNPFPNPVSEWLSEKAWAEVVRASSLSGLKGLMEHLEENADKWKFIYDSAYPHEEKFPGIWKFLQGLERMVILRCLRPDKMIPATREFIAEHMGNVYIETPTFDLQGSYNDSSCCTPLIFVLSPGADPMAGLLKFAEDLDMGGTKTQIISLGQGQGPIAAKMINIAIKEGTWVVLQNCHLATSWMPALEKICEEVIIPENTNVSFRLWLTSYPSEKFPVSILQNGIKMTNEPPKGLRANLLRSYLNDPISDPVFFQSCTKAEMWQKLLFGLCFFHAIVQERRNFGPLGWNIPYEFNESDLRISVRQVQMFLNDYKDVPFDALTYLTGECNYGGRVTDDKDRRLLLSLLSTFYCKDIEQDHYYVAPGDIYYIPPHGSYQSYIEYLRNLPITAHPGVFGLHENADITKDNQETNQLFQGVLLTLPRQAGASGKSPQEVIEELTQDILCKLPKDFNLEVVMKLYPVVYEESMNTVLRQELIRFNRLTKVIRKSLISLVRAIKGQVLMSSELEDVFNSMLIGKVPAMWMAKSYPSLKPLGGYVADLLARLTFFQDWISSGPPVVFWISGFYFTQSFLTGVSQNYARKYTIPIDHIGFEFEVTTQEATMGSSPADGAYIKGLFLEGARWDRSTQQIEESLPKILYDPLPIIWLKPGKSAAFLHQDIYECPVYKTSARRGTLSTTGHSTNYVLSIELPTDRPQKHWINRGVASLCQLDN</sequence>
<keyword evidence="6" id="KW-0547">Nucleotide-binding</keyword>
<evidence type="ECO:0000256" key="4">
    <source>
        <dbReference type="ARBA" id="ARBA00022490"/>
    </source>
</evidence>
<dbReference type="FunFam" id="1.10.472.130:FF:000008">
    <property type="entry name" value="Dynein axonemal heavy chain 3"/>
    <property type="match status" value="1"/>
</dbReference>
<keyword evidence="11" id="KW-0505">Motor protein</keyword>
<dbReference type="Gene3D" id="3.20.180.20">
    <property type="entry name" value="Dynein heavy chain, N-terminal domain 2"/>
    <property type="match status" value="1"/>
</dbReference>
<keyword evidence="8" id="KW-0243">Dynein</keyword>
<feature type="coiled-coil region" evidence="18">
    <location>
        <begin position="779"/>
        <end position="834"/>
    </location>
</feature>
<keyword evidence="9 18" id="KW-0175">Coiled coil</keyword>
<evidence type="ECO:0000256" key="14">
    <source>
        <dbReference type="ARBA" id="ARBA00057074"/>
    </source>
</evidence>
<dbReference type="GO" id="GO:0008569">
    <property type="term" value="F:minus-end-directed microtubule motor activity"/>
    <property type="evidence" value="ECO:0007669"/>
    <property type="project" value="InterPro"/>
</dbReference>
<protein>
    <recommendedName>
        <fullName evidence="15">Dynein axonemal heavy chain 3</fullName>
    </recommendedName>
    <alternativeName>
        <fullName evidence="17">Axonemal beta dynein heavy chain 3</fullName>
    </alternativeName>
    <alternativeName>
        <fullName evidence="16">Ciliary dynein heavy chain 3</fullName>
    </alternativeName>
</protein>
<evidence type="ECO:0000256" key="13">
    <source>
        <dbReference type="ARBA" id="ARBA00023273"/>
    </source>
</evidence>
<dbReference type="Pfam" id="PF17852">
    <property type="entry name" value="Dynein_AAA_lid"/>
    <property type="match status" value="1"/>
</dbReference>
<evidence type="ECO:0000259" key="20">
    <source>
        <dbReference type="SMART" id="SM00382"/>
    </source>
</evidence>
<keyword evidence="10" id="KW-0969">Cilium</keyword>
<name>L5MJS8_MYODS</name>
<dbReference type="Gene3D" id="1.10.8.1220">
    <property type="match status" value="1"/>
</dbReference>
<dbReference type="InterPro" id="IPR035706">
    <property type="entry name" value="AAA_9"/>
</dbReference>
<comment type="similarity">
    <text evidence="2">Belongs to the dynein heavy chain family.</text>
</comment>
<dbReference type="FunFam" id="3.40.50.300:FF:001328">
    <property type="entry name" value="Dynein heavy chain 6, axonemal"/>
    <property type="match status" value="1"/>
</dbReference>
<evidence type="ECO:0000256" key="17">
    <source>
        <dbReference type="ARBA" id="ARBA00082097"/>
    </source>
</evidence>
<evidence type="ECO:0000256" key="19">
    <source>
        <dbReference type="SAM" id="MobiDB-lite"/>
    </source>
</evidence>
<evidence type="ECO:0000256" key="12">
    <source>
        <dbReference type="ARBA" id="ARBA00023212"/>
    </source>
</evidence>
<dbReference type="Gene3D" id="3.40.50.300">
    <property type="entry name" value="P-loop containing nucleotide triphosphate hydrolases"/>
    <property type="match status" value="5"/>
</dbReference>
<dbReference type="Gene3D" id="6.10.140.1060">
    <property type="match status" value="1"/>
</dbReference>
<dbReference type="FunFam" id="1.20.920.20:FF:000006">
    <property type="entry name" value="Dynein, axonemal, heavy chain 6"/>
    <property type="match status" value="1"/>
</dbReference>
<dbReference type="InterPro" id="IPR041658">
    <property type="entry name" value="AAA_lid_11"/>
</dbReference>
<keyword evidence="5" id="KW-0493">Microtubule</keyword>
<dbReference type="FunFam" id="3.40.50.300:FF:000223">
    <property type="entry name" value="Dynein heavy chain 3, axonemal"/>
    <property type="match status" value="1"/>
</dbReference>
<evidence type="ECO:0000256" key="6">
    <source>
        <dbReference type="ARBA" id="ARBA00022741"/>
    </source>
</evidence>
<dbReference type="Pfam" id="PF17857">
    <property type="entry name" value="AAA_lid_1"/>
    <property type="match status" value="1"/>
</dbReference>
<dbReference type="Pfam" id="PF03028">
    <property type="entry name" value="Dynein_heavy"/>
    <property type="match status" value="1"/>
</dbReference>
<dbReference type="Gene3D" id="1.10.8.720">
    <property type="entry name" value="Region D6 of dynein motor"/>
    <property type="match status" value="1"/>
</dbReference>
<dbReference type="Pfam" id="PF18198">
    <property type="entry name" value="AAA_lid_11"/>
    <property type="match status" value="1"/>
</dbReference>
<dbReference type="SMART" id="SM00382">
    <property type="entry name" value="AAA"/>
    <property type="match status" value="1"/>
</dbReference>
<accession>L5MJS8</accession>
<dbReference type="InterPro" id="IPR024743">
    <property type="entry name" value="Dynein_HC_stalk"/>
</dbReference>
<evidence type="ECO:0000256" key="18">
    <source>
        <dbReference type="SAM" id="Coils"/>
    </source>
</evidence>
<dbReference type="Pfam" id="PF12774">
    <property type="entry name" value="AAA_6"/>
    <property type="match status" value="2"/>
</dbReference>
<dbReference type="FunFam" id="1.10.8.710:FF:000004">
    <property type="entry name" value="Dynein axonemal heavy chain 6"/>
    <property type="match status" value="1"/>
</dbReference>
<dbReference type="Pfam" id="PF08393">
    <property type="entry name" value="DHC_N2"/>
    <property type="match status" value="1"/>
</dbReference>
<dbReference type="InterPro" id="IPR024317">
    <property type="entry name" value="Dynein_heavy_chain_D4_dom"/>
</dbReference>
<dbReference type="EMBL" id="KB098755">
    <property type="protein sequence ID" value="ELK38562.1"/>
    <property type="molecule type" value="Genomic_DNA"/>
</dbReference>
<dbReference type="GO" id="GO:0045505">
    <property type="term" value="F:dynein intermediate chain binding"/>
    <property type="evidence" value="ECO:0007669"/>
    <property type="project" value="InterPro"/>
</dbReference>
<dbReference type="Gene3D" id="1.10.8.710">
    <property type="match status" value="1"/>
</dbReference>
<evidence type="ECO:0000256" key="11">
    <source>
        <dbReference type="ARBA" id="ARBA00023175"/>
    </source>
</evidence>
<dbReference type="Gene3D" id="1.20.920.20">
    <property type="match status" value="1"/>
</dbReference>
<dbReference type="InterPro" id="IPR013602">
    <property type="entry name" value="Dynein_heavy_linker"/>
</dbReference>
<dbReference type="PANTHER" id="PTHR22878:SF71">
    <property type="entry name" value="DYNEIN, AXONEMAL, HEAVY CHAIN 3"/>
    <property type="match status" value="1"/>
</dbReference>
<dbReference type="GO" id="GO:0005858">
    <property type="term" value="C:axonemal dynein complex"/>
    <property type="evidence" value="ECO:0007669"/>
    <property type="project" value="UniProtKB-ARBA"/>
</dbReference>
<dbReference type="Gene3D" id="1.10.287.2610">
    <property type="match status" value="1"/>
</dbReference>
<dbReference type="PANTHER" id="PTHR22878">
    <property type="entry name" value="DYNEIN HEAVY CHAIN 6, AXONEMAL-LIKE-RELATED"/>
    <property type="match status" value="1"/>
</dbReference>
<keyword evidence="7" id="KW-0067">ATP-binding</keyword>
<evidence type="ECO:0000256" key="8">
    <source>
        <dbReference type="ARBA" id="ARBA00023017"/>
    </source>
</evidence>
<dbReference type="SUPFAM" id="SSF52540">
    <property type="entry name" value="P-loop containing nucleoside triphosphate hydrolases"/>
    <property type="match status" value="4"/>
</dbReference>
<feature type="region of interest" description="Disordered" evidence="19">
    <location>
        <begin position="155"/>
        <end position="211"/>
    </location>
</feature>
<dbReference type="Pfam" id="PF18199">
    <property type="entry name" value="Dynein_C"/>
    <property type="match status" value="1"/>
</dbReference>
<evidence type="ECO:0000313" key="21">
    <source>
        <dbReference type="EMBL" id="ELK38562.1"/>
    </source>
</evidence>
<dbReference type="InterPro" id="IPR042222">
    <property type="entry name" value="Dynein_2_N"/>
</dbReference>
<comment type="subcellular location">
    <subcellularLocation>
        <location evidence="1">Cytoplasm</location>
        <location evidence="1">Cytoskeleton</location>
        <location evidence="1">Cilium axoneme</location>
    </subcellularLocation>
</comment>
<dbReference type="FunFam" id="3.40.50.300:FF:002141">
    <property type="entry name" value="Dynein heavy chain"/>
    <property type="match status" value="1"/>
</dbReference>
<dbReference type="Pfam" id="PF12781">
    <property type="entry name" value="AAA_9"/>
    <property type="match status" value="1"/>
</dbReference>
<dbReference type="Gene3D" id="3.10.490.20">
    <property type="match status" value="1"/>
</dbReference>
<dbReference type="InterPro" id="IPR035699">
    <property type="entry name" value="AAA_6"/>
</dbReference>
<dbReference type="GO" id="GO:0051959">
    <property type="term" value="F:dynein light intermediate chain binding"/>
    <property type="evidence" value="ECO:0007669"/>
    <property type="project" value="InterPro"/>
</dbReference>
<feature type="coiled-coil region" evidence="18">
    <location>
        <begin position="3115"/>
        <end position="3177"/>
    </location>
</feature>
<dbReference type="FunFam" id="1.20.920.30:FF:000002">
    <property type="entry name" value="Dynein axonemal heavy chain 3"/>
    <property type="match status" value="1"/>
</dbReference>
<dbReference type="InterPro" id="IPR043157">
    <property type="entry name" value="Dynein_AAA1S"/>
</dbReference>
<dbReference type="FunFam" id="1.20.140.100:FF:000004">
    <property type="entry name" value="Dynein axonemal heavy chain 6"/>
    <property type="match status" value="1"/>
</dbReference>
<gene>
    <name evidence="21" type="ORF">MDA_GLEAN10006935</name>
</gene>
<evidence type="ECO:0000256" key="5">
    <source>
        <dbReference type="ARBA" id="ARBA00022701"/>
    </source>
</evidence>
<dbReference type="InterPro" id="IPR027417">
    <property type="entry name" value="P-loop_NTPase"/>
</dbReference>
<dbReference type="Pfam" id="PF12780">
    <property type="entry name" value="AAA_8"/>
    <property type="match status" value="1"/>
</dbReference>
<dbReference type="FunFam" id="1.20.58.1120:FF:000005">
    <property type="entry name" value="Dynein, axonemal, heavy chain 12"/>
    <property type="match status" value="1"/>
</dbReference>
<dbReference type="eggNOG" id="KOG3595">
    <property type="taxonomic scope" value="Eukaryota"/>
</dbReference>
<feature type="domain" description="AAA+ ATPase" evidence="20">
    <location>
        <begin position="2163"/>
        <end position="2310"/>
    </location>
</feature>
<dbReference type="Gene3D" id="1.10.287.2620">
    <property type="match status" value="1"/>
</dbReference>
<dbReference type="GO" id="GO:0003341">
    <property type="term" value="P:cilium movement"/>
    <property type="evidence" value="ECO:0007669"/>
    <property type="project" value="UniProtKB-ARBA"/>
</dbReference>
<keyword evidence="4" id="KW-0963">Cytoplasm</keyword>